<evidence type="ECO:0000313" key="7">
    <source>
        <dbReference type="Proteomes" id="UP000095705"/>
    </source>
</evidence>
<dbReference type="CDD" id="cd06127">
    <property type="entry name" value="DEDDh"/>
    <property type="match status" value="1"/>
</dbReference>
<protein>
    <recommendedName>
        <fullName evidence="5">Exonuclease domain-containing protein</fullName>
    </recommendedName>
</protein>
<proteinExistence type="predicted"/>
<dbReference type="Gene3D" id="3.30.420.10">
    <property type="entry name" value="Ribonuclease H-like superfamily/Ribonuclease H"/>
    <property type="match status" value="1"/>
</dbReference>
<dbReference type="GO" id="GO:0008408">
    <property type="term" value="F:3'-5' exonuclease activity"/>
    <property type="evidence" value="ECO:0007669"/>
    <property type="project" value="TreeGrafter"/>
</dbReference>
<keyword evidence="2" id="KW-0378">Hydrolase</keyword>
<keyword evidence="3" id="KW-0269">Exonuclease</keyword>
<dbReference type="PANTHER" id="PTHR30231">
    <property type="entry name" value="DNA POLYMERASE III SUBUNIT EPSILON"/>
    <property type="match status" value="1"/>
</dbReference>
<dbReference type="Proteomes" id="UP000095705">
    <property type="component" value="Plasmid pACMP2"/>
</dbReference>
<keyword evidence="6" id="KW-0614">Plasmid</keyword>
<dbReference type="OrthoDB" id="9791657at2"/>
<feature type="region of interest" description="Disordered" evidence="4">
    <location>
        <begin position="235"/>
        <end position="263"/>
    </location>
</feature>
<evidence type="ECO:0000256" key="1">
    <source>
        <dbReference type="ARBA" id="ARBA00022722"/>
    </source>
</evidence>
<evidence type="ECO:0000256" key="3">
    <source>
        <dbReference type="ARBA" id="ARBA00022839"/>
    </source>
</evidence>
<name>A0A1E5NXL8_9ACTN</name>
<evidence type="ECO:0000313" key="6">
    <source>
        <dbReference type="EMBL" id="OEJ20948.1"/>
    </source>
</evidence>
<dbReference type="GO" id="GO:0003676">
    <property type="term" value="F:nucleic acid binding"/>
    <property type="evidence" value="ECO:0007669"/>
    <property type="project" value="InterPro"/>
</dbReference>
<dbReference type="SUPFAM" id="SSF53098">
    <property type="entry name" value="Ribonuclease H-like"/>
    <property type="match status" value="1"/>
</dbReference>
<dbReference type="EMBL" id="MEHK01000006">
    <property type="protein sequence ID" value="OEJ20948.1"/>
    <property type="molecule type" value="Genomic_DNA"/>
</dbReference>
<feature type="domain" description="Exonuclease" evidence="5">
    <location>
        <begin position="102"/>
        <end position="317"/>
    </location>
</feature>
<keyword evidence="1" id="KW-0540">Nuclease</keyword>
<gene>
    <name evidence="6" type="ORF">BGK67_35110</name>
</gene>
<dbReference type="RefSeq" id="WP_069918097.1">
    <property type="nucleotide sequence ID" value="NZ_CM007204.1"/>
</dbReference>
<evidence type="ECO:0000256" key="2">
    <source>
        <dbReference type="ARBA" id="ARBA00022801"/>
    </source>
</evidence>
<dbReference type="SMART" id="SM00479">
    <property type="entry name" value="EXOIII"/>
    <property type="match status" value="1"/>
</dbReference>
<dbReference type="InterPro" id="IPR012337">
    <property type="entry name" value="RNaseH-like_sf"/>
</dbReference>
<evidence type="ECO:0000256" key="4">
    <source>
        <dbReference type="SAM" id="MobiDB-lite"/>
    </source>
</evidence>
<dbReference type="Pfam" id="PF00929">
    <property type="entry name" value="RNase_T"/>
    <property type="match status" value="1"/>
</dbReference>
<sequence length="340" mass="37641">MTVIDPTKLDDLFTREIDEQEVRFVRPGDTDRPDWCAYEGDRFLGMLYAESATGETLWRLGSTTEKHQHLDDAVRALRRPSSWPSERAQVSNWARRLLGDPSLVAVDIETTGLGEAWAVQIAATDRSGRVIFNELVNPLAEIDPEAVAIHKITPDRAATAATFGTLLPALTEALQGRTCVAYKVDFDRGCLERELRRHYGSQAPAEQWAAGLPVGRRTGAVRRVARAVVGQARPVPRPEVGRSARSCRGLPLPAGQDRADGVRRVSQPANPEVQMAEKPLTAAEIQRRMDHAAHTYDQGDGRTAARLYDQLGKDVQAQYGRFDSRAIDAFEEMARVIHKG</sequence>
<accession>A0A1E5NXL8</accession>
<dbReference type="PANTHER" id="PTHR30231:SF4">
    <property type="entry name" value="PROTEIN NEN2"/>
    <property type="match status" value="1"/>
</dbReference>
<evidence type="ECO:0000259" key="5">
    <source>
        <dbReference type="SMART" id="SM00479"/>
    </source>
</evidence>
<reference evidence="6 7" key="1">
    <citation type="submission" date="2016-08" db="EMBL/GenBank/DDBJ databases">
        <title>The complete genome of Streptomyces subrutilus 10-1-1.</title>
        <authorList>
            <person name="Chen X."/>
        </authorList>
    </citation>
    <scope>NUCLEOTIDE SEQUENCE [LARGE SCALE GENOMIC DNA]</scope>
    <source>
        <strain evidence="6 7">10-1-1</strain>
        <plasmid evidence="7">pacmp2</plasmid>
    </source>
</reference>
<keyword evidence="7" id="KW-1185">Reference proteome</keyword>
<dbReference type="AlphaFoldDB" id="A0A1E5NXL8"/>
<dbReference type="InterPro" id="IPR036397">
    <property type="entry name" value="RNaseH_sf"/>
</dbReference>
<dbReference type="InterPro" id="IPR013520">
    <property type="entry name" value="Ribonucl_H"/>
</dbReference>
<comment type="caution">
    <text evidence="6">The sequence shown here is derived from an EMBL/GenBank/DDBJ whole genome shotgun (WGS) entry which is preliminary data.</text>
</comment>
<organism evidence="6 7">
    <name type="scientific">Streptomyces subrutilus</name>
    <dbReference type="NCBI Taxonomy" id="36818"/>
    <lineage>
        <taxon>Bacteria</taxon>
        <taxon>Bacillati</taxon>
        <taxon>Actinomycetota</taxon>
        <taxon>Actinomycetes</taxon>
        <taxon>Kitasatosporales</taxon>
        <taxon>Streptomycetaceae</taxon>
        <taxon>Streptomyces</taxon>
    </lineage>
</organism>
<geneLocation type="plasmid" evidence="7">
    <name>pacmp2</name>
</geneLocation>